<evidence type="ECO:0000313" key="1">
    <source>
        <dbReference type="EMBL" id="OGD67507.1"/>
    </source>
</evidence>
<accession>A0A1F5EJC2</accession>
<proteinExistence type="predicted"/>
<name>A0A1F5EJC2_9BACT</name>
<evidence type="ECO:0000313" key="2">
    <source>
        <dbReference type="Proteomes" id="UP000186029"/>
    </source>
</evidence>
<reference evidence="1 2" key="1">
    <citation type="journal article" date="2016" name="Nat. Commun.">
        <title>Thousands of microbial genomes shed light on interconnected biogeochemical processes in an aquifer system.</title>
        <authorList>
            <person name="Anantharaman K."/>
            <person name="Brown C.T."/>
            <person name="Hug L.A."/>
            <person name="Sharon I."/>
            <person name="Castelle C.J."/>
            <person name="Probst A.J."/>
            <person name="Thomas B.C."/>
            <person name="Singh A."/>
            <person name="Wilkins M.J."/>
            <person name="Karaoz U."/>
            <person name="Brodie E.L."/>
            <person name="Williams K.H."/>
            <person name="Hubbard S.S."/>
            <person name="Banfield J.F."/>
        </authorList>
    </citation>
    <scope>NUCLEOTIDE SEQUENCE [LARGE SCALE GENOMIC DNA]</scope>
</reference>
<dbReference type="Proteomes" id="UP000186029">
    <property type="component" value="Unassembled WGS sequence"/>
</dbReference>
<comment type="caution">
    <text evidence="1">The sequence shown here is derived from an EMBL/GenBank/DDBJ whole genome shotgun (WGS) entry which is preliminary data.</text>
</comment>
<protein>
    <submittedName>
        <fullName evidence="1">Uncharacterized protein</fullName>
    </submittedName>
</protein>
<dbReference type="STRING" id="1797580.A2Z61_00830"/>
<gene>
    <name evidence="1" type="ORF">A2Z61_00830</name>
</gene>
<dbReference type="AlphaFoldDB" id="A0A1F5EJC2"/>
<sequence length="346" mass="38742">MNNLYKKNFLIILIFIFVFFGTGAVSSAQFSDFGDIILLEISPENPRPQELVRASIESFSIDLDRASQITWFLNGEVVNRGVGVKEITFNAGSLGSRSFVEVIVQSIERGTVNKSITIRPTEVDLLWQADSYTPLLYKGKALPASDTEITIIAIPQFINSNGRKLKTNELIFTWEKDGKILSRESGRGKNTIKIRGPKIFRQTVIRADASSLDSALQGRGYTLISPVLPKIIFYENDPIFGIKYEKAITNTFNLLNKEVMITAHPYFFSSRERISSDFDYLWKVDGSKVSGSPDDESSIVLRQESEGEGVVKIAFSIQNIKRILQSAQSSFSVIFGGSDRNTLFDF</sequence>
<dbReference type="EMBL" id="MFAC01000008">
    <property type="protein sequence ID" value="OGD67507.1"/>
    <property type="molecule type" value="Genomic_DNA"/>
</dbReference>
<organism evidence="1 2">
    <name type="scientific">Candidatus Campbellbacteria bacterium RIFCSPLOWO2_02_35_12</name>
    <dbReference type="NCBI Taxonomy" id="1797580"/>
    <lineage>
        <taxon>Bacteria</taxon>
        <taxon>Candidatus Campbelliibacteriota</taxon>
    </lineage>
</organism>